<accession>A0A191WBJ2</accession>
<evidence type="ECO:0008006" key="6">
    <source>
        <dbReference type="Google" id="ProtNLM"/>
    </source>
</evidence>
<evidence type="ECO:0000259" key="2">
    <source>
        <dbReference type="Pfam" id="PF01833"/>
    </source>
</evidence>
<proteinExistence type="predicted"/>
<dbReference type="EMBL" id="CP013979">
    <property type="protein sequence ID" value="ANJ25607.1"/>
    <property type="molecule type" value="Genomic_DNA"/>
</dbReference>
<evidence type="ECO:0000256" key="1">
    <source>
        <dbReference type="SAM" id="MobiDB-lite"/>
    </source>
</evidence>
<dbReference type="InterPro" id="IPR014756">
    <property type="entry name" value="Ig_E-set"/>
</dbReference>
<protein>
    <recommendedName>
        <fullName evidence="6">IPT/TIG domain-containing protein</fullName>
    </recommendedName>
</protein>
<name>A0A191WBJ2_9MICO</name>
<dbReference type="SUPFAM" id="SSF54001">
    <property type="entry name" value="Cysteine proteinases"/>
    <property type="match status" value="1"/>
</dbReference>
<dbReference type="InterPro" id="IPR024301">
    <property type="entry name" value="Amidase_6"/>
</dbReference>
<dbReference type="AlphaFoldDB" id="A0A191WBJ2"/>
<feature type="compositionally biased region" description="Polar residues" evidence="1">
    <location>
        <begin position="19"/>
        <end position="31"/>
    </location>
</feature>
<dbReference type="Pfam" id="PF01833">
    <property type="entry name" value="TIG"/>
    <property type="match status" value="1"/>
</dbReference>
<dbReference type="Gene3D" id="2.60.40.10">
    <property type="entry name" value="Immunoglobulins"/>
    <property type="match status" value="1"/>
</dbReference>
<feature type="domain" description="IPT/TIG" evidence="2">
    <location>
        <begin position="170"/>
        <end position="226"/>
    </location>
</feature>
<dbReference type="InterPro" id="IPR013783">
    <property type="entry name" value="Ig-like_fold"/>
</dbReference>
<evidence type="ECO:0000313" key="5">
    <source>
        <dbReference type="Proteomes" id="UP000078437"/>
    </source>
</evidence>
<reference evidence="5" key="2">
    <citation type="submission" date="2016-01" db="EMBL/GenBank/DDBJ databases">
        <title>Complete genome sequence of Agromyces aureus AR33T and comparison with related organisms.</title>
        <authorList>
            <person name="Corretto E."/>
            <person name="Antonielli L."/>
            <person name="Sessitsch A."/>
            <person name="Brader G."/>
        </authorList>
    </citation>
    <scope>NUCLEOTIDE SEQUENCE [LARGE SCALE GENOMIC DNA]</scope>
    <source>
        <strain evidence="5">AR33</strain>
    </source>
</reference>
<reference evidence="4 5" key="1">
    <citation type="journal article" date="2016" name="Int. J. Syst. Evol. Microbiol.">
        <title>Agromyces aureus sp. nov., isolated from the rhizosphere of Salix caprea L. grown in a heavy-metal-contaminated soil.</title>
        <authorList>
            <person name="Corretto E."/>
            <person name="Antonielli L."/>
            <person name="Sessitsch A."/>
            <person name="Compant S."/>
            <person name="Gorfer M."/>
            <person name="Kuffner M."/>
            <person name="Brader G."/>
        </authorList>
    </citation>
    <scope>NUCLEOTIDE SEQUENCE [LARGE SCALE GENOMIC DNA]</scope>
    <source>
        <strain evidence="4 5">AR33</strain>
    </source>
</reference>
<dbReference type="Proteomes" id="UP000078437">
    <property type="component" value="Chromosome"/>
</dbReference>
<feature type="domain" description="Putative amidase" evidence="3">
    <location>
        <begin position="293"/>
        <end position="425"/>
    </location>
</feature>
<dbReference type="PANTHER" id="PTHR40032:SF1">
    <property type="entry name" value="EXPORTED PROTEIN"/>
    <property type="match status" value="1"/>
</dbReference>
<feature type="compositionally biased region" description="Basic residues" evidence="1">
    <location>
        <begin position="81"/>
        <end position="95"/>
    </location>
</feature>
<dbReference type="InterPro" id="IPR002909">
    <property type="entry name" value="IPT_dom"/>
</dbReference>
<organism evidence="4 5">
    <name type="scientific">Agromyces aureus</name>
    <dbReference type="NCBI Taxonomy" id="453304"/>
    <lineage>
        <taxon>Bacteria</taxon>
        <taxon>Bacillati</taxon>
        <taxon>Actinomycetota</taxon>
        <taxon>Actinomycetes</taxon>
        <taxon>Micrococcales</taxon>
        <taxon>Microbacteriaceae</taxon>
        <taxon>Agromyces</taxon>
    </lineage>
</organism>
<dbReference type="InterPro" id="IPR038765">
    <property type="entry name" value="Papain-like_cys_pep_sf"/>
</dbReference>
<dbReference type="CDD" id="cd00102">
    <property type="entry name" value="IPT"/>
    <property type="match status" value="1"/>
</dbReference>
<evidence type="ECO:0000313" key="4">
    <source>
        <dbReference type="EMBL" id="ANJ25607.1"/>
    </source>
</evidence>
<evidence type="ECO:0000259" key="3">
    <source>
        <dbReference type="Pfam" id="PF12671"/>
    </source>
</evidence>
<keyword evidence="5" id="KW-1185">Reference proteome</keyword>
<dbReference type="Pfam" id="PF12671">
    <property type="entry name" value="Amidase_6"/>
    <property type="match status" value="1"/>
</dbReference>
<dbReference type="KEGG" id="agy:ATC03_01325"/>
<sequence>MLKSSDLPILRRATFRAPSATTEPQDDTSSYPLPVTDVVPESPAASAPESPESTGEPTDVQVPAGQVETDEEATAASPSRLPRHRADRIRNRRGRTSPASKGAMIKRTAALGSAAAFMGLSAFGAILPAEAESSTASESMKHVAVDTVDAAALDSVAPAAAVDLAPKITSGLSTASAPFTGGAQVTLTGRSLDEVASVAVGGTPATIVAAEDSSLTFQVPAVSETAKGAAMPVTLVDAAGAPVQAVRTEAPISSTASLITALEPAALQAEAAVEQPIDLTFTFTSDPGIDAQLNYVLAHWNTYNTAQYPVLSGVDCANFASQSLAARGFAMDGGWYFDGATGAMSPSWASSTALRDYLLTQTARATYLDDSQRGLVKVGDIAQFDWDSSGDRDHTAVVTRVEHTDAGTKIWTGGHTKDADYWDVDEALASGGGSVTYFSIH</sequence>
<feature type="compositionally biased region" description="Low complexity" evidence="1">
    <location>
        <begin position="40"/>
        <end position="53"/>
    </location>
</feature>
<dbReference type="GO" id="GO:0005975">
    <property type="term" value="P:carbohydrate metabolic process"/>
    <property type="evidence" value="ECO:0007669"/>
    <property type="project" value="UniProtKB-ARBA"/>
</dbReference>
<dbReference type="STRING" id="453304.ATC03_01325"/>
<dbReference type="SUPFAM" id="SSF81296">
    <property type="entry name" value="E set domains"/>
    <property type="match status" value="1"/>
</dbReference>
<gene>
    <name evidence="4" type="ORF">ATC03_01325</name>
</gene>
<feature type="region of interest" description="Disordered" evidence="1">
    <location>
        <begin position="1"/>
        <end position="102"/>
    </location>
</feature>
<dbReference type="PANTHER" id="PTHR40032">
    <property type="entry name" value="EXPORTED PROTEIN-RELATED"/>
    <property type="match status" value="1"/>
</dbReference>